<sequence>MHTPELKLIAKKTKAGTSPDMLPMLRIRLSETHVVEFDKVDTRFNDCCNWQVMEGEEKVLFSTRMYERFLDVKSGVIATVAVCEGHPLPSDARMLAAANLILKLLDTYPSFASLAAHPARIDNA</sequence>
<accession>A0ABX3UD48</accession>
<keyword evidence="1" id="KW-0614">Plasmid</keyword>
<comment type="caution">
    <text evidence="1">The sequence shown here is derived from an EMBL/GenBank/DDBJ whole genome shotgun (WGS) entry which is preliminary data.</text>
</comment>
<evidence type="ECO:0000313" key="2">
    <source>
        <dbReference type="Proteomes" id="UP000192521"/>
    </source>
</evidence>
<keyword evidence="2" id="KW-1185">Reference proteome</keyword>
<organism evidence="1 2">
    <name type="scientific">Kluyvera intermedia</name>
    <name type="common">Enterobacter intermedius</name>
    <dbReference type="NCBI Taxonomy" id="61648"/>
    <lineage>
        <taxon>Bacteria</taxon>
        <taxon>Pseudomonadati</taxon>
        <taxon>Pseudomonadota</taxon>
        <taxon>Gammaproteobacteria</taxon>
        <taxon>Enterobacterales</taxon>
        <taxon>Enterobacteriaceae</taxon>
        <taxon>Kluyvera</taxon>
    </lineage>
</organism>
<dbReference type="RefSeq" id="WP_085006635.1">
    <property type="nucleotide sequence ID" value="NZ_MWPR01000023.1"/>
</dbReference>
<geneLocation type="plasmid" evidence="1">
    <name>unnamed2</name>
</geneLocation>
<dbReference type="EMBL" id="MWPR01000023">
    <property type="protein sequence ID" value="ORJ49418.1"/>
    <property type="molecule type" value="Genomic_DNA"/>
</dbReference>
<dbReference type="Proteomes" id="UP000192521">
    <property type="component" value="Unassembled WGS sequence"/>
</dbReference>
<protein>
    <submittedName>
        <fullName evidence="1">Uncharacterized protein</fullName>
    </submittedName>
</protein>
<reference evidence="1 2" key="1">
    <citation type="submission" date="2017-02" db="EMBL/GenBank/DDBJ databases">
        <title>Draft genome sequence of a Kluyvera intermedia isolate from a patient with a pancreatic abscess.</title>
        <authorList>
            <person name="Thele R."/>
        </authorList>
    </citation>
    <scope>NUCLEOTIDE SEQUENCE [LARGE SCALE GENOMIC DNA]</scope>
    <source>
        <strain evidence="1 2">FOSA7093</strain>
        <plasmid evidence="1">unnamed2</plasmid>
    </source>
</reference>
<gene>
    <name evidence="1" type="ORF">B2M27_15535</name>
</gene>
<name>A0ABX3UD48_KLUIN</name>
<evidence type="ECO:0000313" key="1">
    <source>
        <dbReference type="EMBL" id="ORJ49418.1"/>
    </source>
</evidence>
<proteinExistence type="predicted"/>